<dbReference type="AlphaFoldDB" id="A0AAE9XUH2"/>
<dbReference type="Gene3D" id="1.10.260.40">
    <property type="entry name" value="lambda repressor-like DNA-binding domains"/>
    <property type="match status" value="1"/>
</dbReference>
<dbReference type="SUPFAM" id="SSF47413">
    <property type="entry name" value="lambda repressor-like DNA-binding domains"/>
    <property type="match status" value="1"/>
</dbReference>
<sequence>MADIALLAGVSEATVSRALKDSPLINEQTRQRVQEIARENNYRVNAAARNFRLKTTKTLAVVLLVDREWGHELSDAFLMALLGSIADEAAHMGYDLLLSTNPQNMTDLSAFFVESKRADGLIVIGQGRNDPRLDSLARSRTPFIVWGSEVPGHDYVTVGSDNRSGGYEATKLLIRNGRRRIAFLGDIRHPEMEDRFIGYKEALAEAGLPFDEALVIATEFSRSYGYEKTDKAVLGGNLNCDAIFCVSDNIALGVIKRLSEAGVRVPDDIAVVGFDDIPGAAYSIPGITTVRQDVHEGGRLLVRNLLALMKGEEVGHSVIPVELVIRQSCGQA</sequence>
<dbReference type="InterPro" id="IPR000843">
    <property type="entry name" value="HTH_LacI"/>
</dbReference>
<evidence type="ECO:0000259" key="4">
    <source>
        <dbReference type="PROSITE" id="PS50932"/>
    </source>
</evidence>
<proteinExistence type="predicted"/>
<organism evidence="5 6">
    <name type="scientific">Gimibacter soli</name>
    <dbReference type="NCBI Taxonomy" id="3024400"/>
    <lineage>
        <taxon>Bacteria</taxon>
        <taxon>Pseudomonadati</taxon>
        <taxon>Pseudomonadota</taxon>
        <taxon>Alphaproteobacteria</taxon>
        <taxon>Kordiimonadales</taxon>
        <taxon>Temperatibacteraceae</taxon>
        <taxon>Gimibacter</taxon>
    </lineage>
</organism>
<dbReference type="InterPro" id="IPR010982">
    <property type="entry name" value="Lambda_DNA-bd_dom_sf"/>
</dbReference>
<reference evidence="5" key="1">
    <citation type="submission" date="2023-01" db="EMBL/GenBank/DDBJ databases">
        <title>The genome sequence of Kordiimonadaceae bacterium 6D33.</title>
        <authorList>
            <person name="Liu Y."/>
        </authorList>
    </citation>
    <scope>NUCLEOTIDE SEQUENCE</scope>
    <source>
        <strain evidence="5">6D33</strain>
    </source>
</reference>
<dbReference type="InterPro" id="IPR028082">
    <property type="entry name" value="Peripla_BP_I"/>
</dbReference>
<accession>A0AAE9XUH2</accession>
<keyword evidence="6" id="KW-1185">Reference proteome</keyword>
<evidence type="ECO:0000313" key="6">
    <source>
        <dbReference type="Proteomes" id="UP001217500"/>
    </source>
</evidence>
<name>A0AAE9XUH2_9PROT</name>
<keyword evidence="3" id="KW-0804">Transcription</keyword>
<keyword evidence="1" id="KW-0805">Transcription regulation</keyword>
<dbReference type="InterPro" id="IPR046335">
    <property type="entry name" value="LacI/GalR-like_sensor"/>
</dbReference>
<dbReference type="EMBL" id="CP116805">
    <property type="protein sequence ID" value="WCL55266.1"/>
    <property type="molecule type" value="Genomic_DNA"/>
</dbReference>
<dbReference type="PROSITE" id="PS00356">
    <property type="entry name" value="HTH_LACI_1"/>
    <property type="match status" value="1"/>
</dbReference>
<dbReference type="GO" id="GO:0000976">
    <property type="term" value="F:transcription cis-regulatory region binding"/>
    <property type="evidence" value="ECO:0007669"/>
    <property type="project" value="TreeGrafter"/>
</dbReference>
<feature type="domain" description="HTH lacI-type" evidence="4">
    <location>
        <begin position="1"/>
        <end position="53"/>
    </location>
</feature>
<dbReference type="CDD" id="cd01392">
    <property type="entry name" value="HTH_LacI"/>
    <property type="match status" value="1"/>
</dbReference>
<dbReference type="GO" id="GO:0003700">
    <property type="term" value="F:DNA-binding transcription factor activity"/>
    <property type="evidence" value="ECO:0007669"/>
    <property type="project" value="TreeGrafter"/>
</dbReference>
<dbReference type="CDD" id="cd06295">
    <property type="entry name" value="PBP1_CelR"/>
    <property type="match status" value="1"/>
</dbReference>
<dbReference type="SMART" id="SM00354">
    <property type="entry name" value="HTH_LACI"/>
    <property type="match status" value="1"/>
</dbReference>
<evidence type="ECO:0000256" key="2">
    <source>
        <dbReference type="ARBA" id="ARBA00023125"/>
    </source>
</evidence>
<dbReference type="Gene3D" id="3.40.50.2300">
    <property type="match status" value="2"/>
</dbReference>
<dbReference type="Pfam" id="PF13377">
    <property type="entry name" value="Peripla_BP_3"/>
    <property type="match status" value="1"/>
</dbReference>
<keyword evidence="2 5" id="KW-0238">DNA-binding</keyword>
<dbReference type="PANTHER" id="PTHR30146:SF120">
    <property type="entry name" value="ALANINE RACEMASE"/>
    <property type="match status" value="1"/>
</dbReference>
<protein>
    <submittedName>
        <fullName evidence="5">LacI family DNA-binding transcriptional regulator</fullName>
    </submittedName>
</protein>
<gene>
    <name evidence="5" type="ORF">PH603_05785</name>
</gene>
<evidence type="ECO:0000256" key="3">
    <source>
        <dbReference type="ARBA" id="ARBA00023163"/>
    </source>
</evidence>
<evidence type="ECO:0000313" key="5">
    <source>
        <dbReference type="EMBL" id="WCL55266.1"/>
    </source>
</evidence>
<dbReference type="KEGG" id="gso:PH603_05785"/>
<evidence type="ECO:0000256" key="1">
    <source>
        <dbReference type="ARBA" id="ARBA00023015"/>
    </source>
</evidence>
<dbReference type="Pfam" id="PF00356">
    <property type="entry name" value="LacI"/>
    <property type="match status" value="1"/>
</dbReference>
<dbReference type="RefSeq" id="WP_289505052.1">
    <property type="nucleotide sequence ID" value="NZ_CP116805.1"/>
</dbReference>
<dbReference type="PROSITE" id="PS50932">
    <property type="entry name" value="HTH_LACI_2"/>
    <property type="match status" value="1"/>
</dbReference>
<dbReference type="PANTHER" id="PTHR30146">
    <property type="entry name" value="LACI-RELATED TRANSCRIPTIONAL REPRESSOR"/>
    <property type="match status" value="1"/>
</dbReference>
<dbReference type="Proteomes" id="UP001217500">
    <property type="component" value="Chromosome"/>
</dbReference>
<dbReference type="SUPFAM" id="SSF53822">
    <property type="entry name" value="Periplasmic binding protein-like I"/>
    <property type="match status" value="1"/>
</dbReference>